<dbReference type="Gene3D" id="2.60.120.200">
    <property type="match status" value="1"/>
</dbReference>
<dbReference type="InterPro" id="IPR013320">
    <property type="entry name" value="ConA-like_dom_sf"/>
</dbReference>
<evidence type="ECO:0000313" key="6">
    <source>
        <dbReference type="Proteomes" id="UP000218542"/>
    </source>
</evidence>
<organism evidence="5 6">
    <name type="scientific">Candidatus Scalindua japonica</name>
    <dbReference type="NCBI Taxonomy" id="1284222"/>
    <lineage>
        <taxon>Bacteria</taxon>
        <taxon>Pseudomonadati</taxon>
        <taxon>Planctomycetota</taxon>
        <taxon>Candidatus Brocadiia</taxon>
        <taxon>Candidatus Brocadiales</taxon>
        <taxon>Candidatus Scalinduaceae</taxon>
        <taxon>Candidatus Scalindua</taxon>
    </lineage>
</organism>
<evidence type="ECO:0000256" key="2">
    <source>
        <dbReference type="ARBA" id="ARBA00023157"/>
    </source>
</evidence>
<dbReference type="Proteomes" id="UP000218542">
    <property type="component" value="Unassembled WGS sequence"/>
</dbReference>
<evidence type="ECO:0000256" key="3">
    <source>
        <dbReference type="SAM" id="SignalP"/>
    </source>
</evidence>
<evidence type="ECO:0000259" key="4">
    <source>
        <dbReference type="SMART" id="SM00560"/>
    </source>
</evidence>
<feature type="chain" id="PRO_5012945133" description="LamG-like jellyroll fold domain-containing protein" evidence="3">
    <location>
        <begin position="19"/>
        <end position="1381"/>
    </location>
</feature>
<gene>
    <name evidence="5" type="ORF">SCALIN_C01_0156</name>
</gene>
<dbReference type="EMBL" id="BAOS01000001">
    <property type="protein sequence ID" value="GAX59225.1"/>
    <property type="molecule type" value="Genomic_DNA"/>
</dbReference>
<dbReference type="InterPro" id="IPR006558">
    <property type="entry name" value="LamG-like"/>
</dbReference>
<evidence type="ECO:0000256" key="1">
    <source>
        <dbReference type="ARBA" id="ARBA00022729"/>
    </source>
</evidence>
<dbReference type="SUPFAM" id="SSF49899">
    <property type="entry name" value="Concanavalin A-like lectins/glucanases"/>
    <property type="match status" value="1"/>
</dbReference>
<name>A0A286TTP6_9BACT</name>
<dbReference type="SMART" id="SM00560">
    <property type="entry name" value="LamGL"/>
    <property type="match status" value="1"/>
</dbReference>
<dbReference type="Pfam" id="PF13385">
    <property type="entry name" value="Laminin_G_3"/>
    <property type="match status" value="1"/>
</dbReference>
<feature type="signal peptide" evidence="3">
    <location>
        <begin position="1"/>
        <end position="18"/>
    </location>
</feature>
<comment type="caution">
    <text evidence="5">The sequence shown here is derived from an EMBL/GenBank/DDBJ whole genome shotgun (WGS) entry which is preliminary data.</text>
</comment>
<dbReference type="RefSeq" id="WP_096892362.1">
    <property type="nucleotide sequence ID" value="NZ_BAOS01000001.1"/>
</dbReference>
<accession>A0A286TTP6</accession>
<protein>
    <recommendedName>
        <fullName evidence="4">LamG-like jellyroll fold domain-containing protein</fullName>
    </recommendedName>
</protein>
<dbReference type="PANTHER" id="PTHR47635">
    <property type="entry name" value="CUB DOMAIN-CONTAINING PROTEIN"/>
    <property type="match status" value="1"/>
</dbReference>
<sequence>MILLVLVLMSSLSLAFLAKVGTETSATMKRGDGMQASYLAETAANHAMWRLLHETTLPPVDIRITQISDDAEEDFSGNMRTGSAANTLSLGSDKYVGVRFLNVNIPPGAIISNAYVEFKSNASPSEPATYLLIRGEASDDAATFTSNFQDITNRTETSASVPWTISPQWTNNNLYQSPDLSTIVQEIVARPGWSSGNAMVIQFESTDSGGNSKACASDNYPTAETALLHVEYSAGSINPNTYYMHSLGSGRYGYKIRKNTDTTFATIATVGAFGDNVVNQSYVLYVKPQIAMPDPLCAGLIGYWELNEIDGITAADFSGNGNDGTLTNMDQYTDWVAGKIAGALDFDGSNDYINVPHNDNQSLTGGMTFAAWGNTLNTSGGYKAILAKDIPGNGLSNYWFGIENDELVFGFFAAGAFQVVKSASSNLQTDTWYHLAASFDNGTDVVRLYVDGAEVHVGAITYEPTTETADLWIGHSVDGEYWSGMLDEVRIYDRVLDPTEISQLHAMTVGGCGTQSIISTDSDAGLGGLSFTDIDLVRYDEVNDTASLFFNGSLTTLIADIDAVHVLANGHIVLSTNGPAILGGLSFDDGDLIDYNPVADTARLIFDGSMLFDDPSEQISSVHVLDNEHFVLSTVNNAILGGLSFGKGDLVEYDPLTDTASLFFDASLTTLTEVIDAVHVLDNGHIVLSTKNSAILGGLNFDDGDLVDYDPGADTATLIFDGSALFNYQWEKIISVHIGAGSGSVAPAGNLLFVVADALSLNQQEVDRKTLIESWGYQISLISDDALQSEFDTATATADVAYISQTIDETMLGTKLRNTTIGVVVEKMMSDFGIAGGWLSKSRDEIDIIDNTHYITSPFSTGLLTTTTSFQALTLRDGSPAPDVTVLSKTFNVGSTWKPSLQVIETGGELNGGDFAAGRRVQLPWGGAGFDINALNADGKTIMQRAIKWAVRELELPFPTNLLFVVDNSLSLTGNESARKTLMEGWGAVVTPISDDADTVDLTAGIAVNDVMYISQEITSLVNGPRFRDATIGIVNEEYQLSNDLGLTSGEGSGFFSSTTIQDNTHYITSGFSSGALALFDPAYDIYTGGGMTLALDLRVLGECGTISAALAALEAGDDLWDTGTAAARRVQVPWGDDFSALNADGQTIMKRAIEWAAAGSGSGGGGGGGGGGIVFEEFTEKKLSTDGTSIIMDKPPATSQSDLLIAAVATSGNNASSLSAPSGWTTINIGQTSSKVTLGVWWKQAGASESGTYTFTWSNNKKAYGWIMRLTGHDTNNPVDTFSSHGGGSNSPTSPSVTTSFDNSMILRLGGFENNKITVDDPGLPGHTAITMDESGGGSPVSGGAGYILQPTSGNSGTSNFTLNQMKKYRTVTVGISPAP</sequence>
<evidence type="ECO:0000313" key="5">
    <source>
        <dbReference type="EMBL" id="GAX59225.1"/>
    </source>
</evidence>
<keyword evidence="6" id="KW-1185">Reference proteome</keyword>
<dbReference type="OrthoDB" id="239917at2"/>
<keyword evidence="2" id="KW-1015">Disulfide bond</keyword>
<reference evidence="6" key="1">
    <citation type="journal article" date="2017" name="Environ. Microbiol. Rep.">
        <title>Genetic Diversity of Marine Anaerobic Ammonium-Oxidizing Bacteria as Revealed by Genomic and Proteomic Analyses of 'Candidatus Scalindua japonica'.</title>
        <authorList>
            <person name="Oshiki M."/>
            <person name="Mizuto K."/>
            <person name="Kimura Z."/>
            <person name="Kindaichi T."/>
            <person name="Satoh H."/>
            <person name="Okabe S."/>
        </authorList>
    </citation>
    <scope>NUCLEOTIDE SEQUENCE [LARGE SCALE GENOMIC DNA]</scope>
    <source>
        <strain evidence="6">husup-a2</strain>
    </source>
</reference>
<keyword evidence="1 3" id="KW-0732">Signal</keyword>
<proteinExistence type="predicted"/>
<feature type="domain" description="LamG-like jellyroll fold" evidence="4">
    <location>
        <begin position="365"/>
        <end position="499"/>
    </location>
</feature>
<dbReference type="PANTHER" id="PTHR47635:SF2">
    <property type="entry name" value="LAMG-LIKE JELLYROLL FOLD DOMAIN-CONTAINING PROTEIN"/>
    <property type="match status" value="1"/>
</dbReference>